<evidence type="ECO:0000256" key="11">
    <source>
        <dbReference type="ARBA" id="ARBA00023004"/>
    </source>
</evidence>
<dbReference type="PANTHER" id="PTHR40255:SF1">
    <property type="entry name" value="PROTOPORPHYRINOGEN IX OXIDASE"/>
    <property type="match status" value="1"/>
</dbReference>
<keyword evidence="12 14" id="KW-0472">Membrane</keyword>
<reference evidence="16 17" key="1">
    <citation type="submission" date="2018-10" db="EMBL/GenBank/DDBJ databases">
        <authorList>
            <person name="Perry B.J."/>
            <person name="Sullivan J.T."/>
            <person name="Murphy R.J.T."/>
            <person name="Ramsay J.P."/>
            <person name="Ronson C.W."/>
        </authorList>
    </citation>
    <scope>NUCLEOTIDE SEQUENCE [LARGE SCALE GENOMIC DNA]</scope>
    <source>
        <strain evidence="16 17">R88b</strain>
    </source>
</reference>
<dbReference type="Proteomes" id="UP000503017">
    <property type="component" value="Chromosome"/>
</dbReference>
<keyword evidence="7 14" id="KW-0812">Transmembrane</keyword>
<keyword evidence="5 14" id="KW-1003">Cell membrane</keyword>
<evidence type="ECO:0000256" key="5">
    <source>
        <dbReference type="ARBA" id="ARBA00022475"/>
    </source>
</evidence>
<evidence type="ECO:0000256" key="10">
    <source>
        <dbReference type="ARBA" id="ARBA00023002"/>
    </source>
</evidence>
<dbReference type="GO" id="GO:0046872">
    <property type="term" value="F:metal ion binding"/>
    <property type="evidence" value="ECO:0007669"/>
    <property type="project" value="UniProtKB-UniRule"/>
</dbReference>
<dbReference type="PIRSF" id="PIRSF004638">
    <property type="entry name" value="UCP004638"/>
    <property type="match status" value="1"/>
</dbReference>
<comment type="catalytic activity">
    <reaction evidence="13 14 15">
        <text>protoporphyrinogen IX + 3 A = protoporphyrin IX + 3 AH2</text>
        <dbReference type="Rhea" id="RHEA:62000"/>
        <dbReference type="ChEBI" id="CHEBI:13193"/>
        <dbReference type="ChEBI" id="CHEBI:17499"/>
        <dbReference type="ChEBI" id="CHEBI:57306"/>
        <dbReference type="ChEBI" id="CHEBI:57307"/>
    </reaction>
</comment>
<feature type="transmembrane region" description="Helical" evidence="14">
    <location>
        <begin position="35"/>
        <end position="54"/>
    </location>
</feature>
<gene>
    <name evidence="16" type="ORF">EB235_30375</name>
</gene>
<evidence type="ECO:0000313" key="17">
    <source>
        <dbReference type="Proteomes" id="UP000503017"/>
    </source>
</evidence>
<dbReference type="HAMAP" id="MF_02239">
    <property type="entry name" value="HemJ"/>
    <property type="match status" value="1"/>
</dbReference>
<keyword evidence="11 14" id="KW-0408">Iron</keyword>
<dbReference type="PANTHER" id="PTHR40255">
    <property type="entry name" value="UPF0093 MEMBRANE PROTEIN SLR1790"/>
    <property type="match status" value="1"/>
</dbReference>
<evidence type="ECO:0000256" key="4">
    <source>
        <dbReference type="ARBA" id="ARBA00017504"/>
    </source>
</evidence>
<comment type="subunit">
    <text evidence="14">Homodimer.</text>
</comment>
<feature type="binding site" description="axial binding residue" evidence="14">
    <location>
        <position position="109"/>
    </location>
    <ligand>
        <name>heme</name>
        <dbReference type="ChEBI" id="CHEBI:30413"/>
    </ligand>
    <ligandPart>
        <name>Fe</name>
        <dbReference type="ChEBI" id="CHEBI:18248"/>
    </ligandPart>
</feature>
<comment type="cofactor">
    <cofactor evidence="14 15">
        <name>heme b</name>
        <dbReference type="ChEBI" id="CHEBI:60344"/>
    </cofactor>
    <text evidence="14 15">Binds 1 heme b (iron(II)-protoporphyrin IX) group per subunit.</text>
</comment>
<evidence type="ECO:0000256" key="15">
    <source>
        <dbReference type="PIRNR" id="PIRNR004638"/>
    </source>
</evidence>
<proteinExistence type="inferred from homology"/>
<evidence type="ECO:0000313" key="16">
    <source>
        <dbReference type="EMBL" id="QKD05260.1"/>
    </source>
</evidence>
<feature type="transmembrane region" description="Helical" evidence="14">
    <location>
        <begin position="144"/>
        <end position="162"/>
    </location>
</feature>
<evidence type="ECO:0000256" key="13">
    <source>
        <dbReference type="ARBA" id="ARBA00048390"/>
    </source>
</evidence>
<accession>A0A6M7WMF5</accession>
<keyword evidence="10 14" id="KW-0560">Oxidoreductase</keyword>
<evidence type="ECO:0000256" key="14">
    <source>
        <dbReference type="HAMAP-Rule" id="MF_02239"/>
    </source>
</evidence>
<dbReference type="GO" id="GO:0005886">
    <property type="term" value="C:plasma membrane"/>
    <property type="evidence" value="ECO:0007669"/>
    <property type="project" value="UniProtKB-SubCell"/>
</dbReference>
<evidence type="ECO:0000256" key="9">
    <source>
        <dbReference type="ARBA" id="ARBA00022989"/>
    </source>
</evidence>
<evidence type="ECO:0000256" key="3">
    <source>
        <dbReference type="ARBA" id="ARBA00006501"/>
    </source>
</evidence>
<comment type="subcellular location">
    <subcellularLocation>
        <location evidence="1 14">Cell membrane</location>
        <topology evidence="1 14">Multi-pass membrane protein</topology>
    </subcellularLocation>
</comment>
<keyword evidence="6 14" id="KW-0349">Heme</keyword>
<evidence type="ECO:0000256" key="8">
    <source>
        <dbReference type="ARBA" id="ARBA00022723"/>
    </source>
</evidence>
<organism evidence="16 17">
    <name type="scientific">Mesorhizobium loti R88b</name>
    <dbReference type="NCBI Taxonomy" id="935548"/>
    <lineage>
        <taxon>Bacteria</taxon>
        <taxon>Pseudomonadati</taxon>
        <taxon>Pseudomonadota</taxon>
        <taxon>Alphaproteobacteria</taxon>
        <taxon>Hyphomicrobiales</taxon>
        <taxon>Phyllobacteriaceae</taxon>
        <taxon>Mesorhizobium</taxon>
    </lineage>
</organism>
<dbReference type="UniPathway" id="UPA00251">
    <property type="reaction ID" value="UER00324"/>
</dbReference>
<keyword evidence="9 14" id="KW-1133">Transmembrane helix</keyword>
<evidence type="ECO:0000256" key="1">
    <source>
        <dbReference type="ARBA" id="ARBA00004651"/>
    </source>
</evidence>
<protein>
    <recommendedName>
        <fullName evidence="4 14">Protoporphyrinogen IX oxidase</fullName>
        <shortName evidence="14">PPO</shortName>
        <ecNumber evidence="14 15">1.3.99.-</ecNumber>
    </recommendedName>
</protein>
<name>A0A6M7WMF5_RHILI</name>
<comment type="function">
    <text evidence="14 15">Catalyzes the oxidation of protoporphyrinogen IX to protoporphyrin IX.</text>
</comment>
<dbReference type="InterPro" id="IPR005265">
    <property type="entry name" value="HemJ-like"/>
</dbReference>
<feature type="binding site" description="axial binding residue" evidence="14">
    <location>
        <position position="34"/>
    </location>
    <ligand>
        <name>heme</name>
        <dbReference type="ChEBI" id="CHEBI:30413"/>
    </ligand>
    <ligandPart>
        <name>Fe</name>
        <dbReference type="ChEBI" id="CHEBI:18248"/>
    </ligandPart>
</feature>
<feature type="transmembrane region" description="Helical" evidence="14">
    <location>
        <begin position="75"/>
        <end position="96"/>
    </location>
</feature>
<evidence type="ECO:0000256" key="2">
    <source>
        <dbReference type="ARBA" id="ARBA00005073"/>
    </source>
</evidence>
<dbReference type="EC" id="1.3.99.-" evidence="14 15"/>
<dbReference type="GO" id="GO:0006782">
    <property type="term" value="P:protoporphyrinogen IX biosynthetic process"/>
    <property type="evidence" value="ECO:0007669"/>
    <property type="project" value="UniProtKB-UniRule"/>
</dbReference>
<keyword evidence="8 14" id="KW-0479">Metal-binding</keyword>
<comment type="similarity">
    <text evidence="3 14 15">Belongs to the HemJ family.</text>
</comment>
<evidence type="ECO:0000256" key="6">
    <source>
        <dbReference type="ARBA" id="ARBA00022617"/>
    </source>
</evidence>
<dbReference type="GO" id="GO:0070818">
    <property type="term" value="F:protoporphyrinogen oxidase activity"/>
    <property type="evidence" value="ECO:0007669"/>
    <property type="project" value="UniProtKB-UniRule"/>
</dbReference>
<evidence type="ECO:0000256" key="7">
    <source>
        <dbReference type="ARBA" id="ARBA00022692"/>
    </source>
</evidence>
<sequence>MKHSAVPILVAVFAMLLLFLFGTDAFYPWAKAIHFIAVVSWMAGIICLPLLLGYHTGLTKGSSGSETFKVMERRLLRAIMTPAMIVTWIFGLWLAWKGFAFSGGWLHAKIALVVCLSGLHGYLAGAVRRFAADTNDKLASHWRILSAVQMVLIIGIVTLVVVKPF</sequence>
<feature type="transmembrane region" description="Helical" evidence="14">
    <location>
        <begin position="102"/>
        <end position="123"/>
    </location>
</feature>
<dbReference type="AlphaFoldDB" id="A0A6M7WMF5"/>
<dbReference type="EMBL" id="CP033367">
    <property type="protein sequence ID" value="QKD05260.1"/>
    <property type="molecule type" value="Genomic_DNA"/>
</dbReference>
<evidence type="ECO:0000256" key="12">
    <source>
        <dbReference type="ARBA" id="ARBA00023136"/>
    </source>
</evidence>
<comment type="pathway">
    <text evidence="2 14 15">Porphyrin-containing compound metabolism; protoporphyrin-IX biosynthesis; protoporphyrin-IX from protoporphyrinogen-IX: step 1/1.</text>
</comment>
<dbReference type="Pfam" id="PF03653">
    <property type="entry name" value="UPF0093"/>
    <property type="match status" value="1"/>
</dbReference>